<feature type="domain" description="Homeobox" evidence="8">
    <location>
        <begin position="1"/>
        <end position="36"/>
    </location>
</feature>
<dbReference type="PROSITE" id="PS00027">
    <property type="entry name" value="HOMEOBOX_1"/>
    <property type="match status" value="1"/>
</dbReference>
<dbReference type="Proteomes" id="UP001162483">
    <property type="component" value="Unassembled WGS sequence"/>
</dbReference>
<keyword evidence="3 5" id="KW-0371">Homeobox</keyword>
<evidence type="ECO:0000256" key="1">
    <source>
        <dbReference type="ARBA" id="ARBA00004123"/>
    </source>
</evidence>
<dbReference type="Pfam" id="PF00046">
    <property type="entry name" value="Homeodomain"/>
    <property type="match status" value="1"/>
</dbReference>
<dbReference type="InterPro" id="IPR001356">
    <property type="entry name" value="HD"/>
</dbReference>
<feature type="region of interest" description="Disordered" evidence="7">
    <location>
        <begin position="227"/>
        <end position="249"/>
    </location>
</feature>
<evidence type="ECO:0000256" key="6">
    <source>
        <dbReference type="RuleBase" id="RU000682"/>
    </source>
</evidence>
<comment type="subcellular location">
    <subcellularLocation>
        <location evidence="1 5 6">Nucleus</location>
    </subcellularLocation>
</comment>
<evidence type="ECO:0000256" key="5">
    <source>
        <dbReference type="PROSITE-ProRule" id="PRU00108"/>
    </source>
</evidence>
<keyword evidence="10" id="KW-1185">Reference proteome</keyword>
<dbReference type="PROSITE" id="PS50071">
    <property type="entry name" value="HOMEOBOX_2"/>
    <property type="match status" value="1"/>
</dbReference>
<evidence type="ECO:0000256" key="4">
    <source>
        <dbReference type="ARBA" id="ARBA00023242"/>
    </source>
</evidence>
<dbReference type="CDD" id="cd00086">
    <property type="entry name" value="homeodomain"/>
    <property type="match status" value="1"/>
</dbReference>
<dbReference type="EMBL" id="CATNWA010014360">
    <property type="protein sequence ID" value="CAI9570912.1"/>
    <property type="molecule type" value="Genomic_DNA"/>
</dbReference>
<name>A0ABN9DEM6_9NEOB</name>
<dbReference type="InterPro" id="IPR051306">
    <property type="entry name" value="Homeobox_regulator"/>
</dbReference>
<feature type="compositionally biased region" description="Basic and acidic residues" evidence="7">
    <location>
        <begin position="238"/>
        <end position="248"/>
    </location>
</feature>
<dbReference type="PANTHER" id="PTHR46123:SF10">
    <property type="entry name" value="HOMEOBOX PROTEIN MIX.2"/>
    <property type="match status" value="1"/>
</dbReference>
<proteinExistence type="predicted"/>
<dbReference type="InterPro" id="IPR009057">
    <property type="entry name" value="Homeodomain-like_sf"/>
</dbReference>
<protein>
    <recommendedName>
        <fullName evidence="8">Homeobox domain-containing protein</fullName>
    </recommendedName>
</protein>
<dbReference type="SUPFAM" id="SSF46689">
    <property type="entry name" value="Homeodomain-like"/>
    <property type="match status" value="1"/>
</dbReference>
<gene>
    <name evidence="9" type="ORF">SPARVUS_LOCUS7163447</name>
</gene>
<evidence type="ECO:0000313" key="9">
    <source>
        <dbReference type="EMBL" id="CAI9570912.1"/>
    </source>
</evidence>
<evidence type="ECO:0000313" key="10">
    <source>
        <dbReference type="Proteomes" id="UP001162483"/>
    </source>
</evidence>
<keyword evidence="2 5" id="KW-0238">DNA-binding</keyword>
<feature type="DNA-binding region" description="Homeobox" evidence="5">
    <location>
        <begin position="3"/>
        <end position="37"/>
    </location>
</feature>
<comment type="caution">
    <text evidence="9">The sequence shown here is derived from an EMBL/GenBank/DDBJ whole genome shotgun (WGS) entry which is preliminary data.</text>
</comment>
<keyword evidence="4 5" id="KW-0539">Nucleus</keyword>
<dbReference type="Gene3D" id="1.10.10.60">
    <property type="entry name" value="Homeodomain-like"/>
    <property type="match status" value="1"/>
</dbReference>
<sequence length="264" mass="30214">MYPDIHHRDELAKLIYIPESRIQVWFQNRRGKSRREKGKSTYFTNSSMSYSNIQQPENIYPTVSTAKHPMTAGEQPQVMVPQQQPMLNVPQDLYNQSSESTPYSHYSCPVPQERFMMHQASPNMCQQQNSQSNNQQHLYKSMAHVMSPKAMDLSRRSYRLPTESNCMIDFSSYPPNKTITPEMSVNIPPIPPPIPPSTATRNRSEVNPYTRQTTYSMSTMHDKYCIEGTESDSGVSDRSPDSGCDPKEILPSVLSRLELLNTKN</sequence>
<dbReference type="InterPro" id="IPR017970">
    <property type="entry name" value="Homeobox_CS"/>
</dbReference>
<accession>A0ABN9DEM6</accession>
<evidence type="ECO:0000256" key="3">
    <source>
        <dbReference type="ARBA" id="ARBA00023155"/>
    </source>
</evidence>
<evidence type="ECO:0000256" key="7">
    <source>
        <dbReference type="SAM" id="MobiDB-lite"/>
    </source>
</evidence>
<organism evidence="9 10">
    <name type="scientific">Staurois parvus</name>
    <dbReference type="NCBI Taxonomy" id="386267"/>
    <lineage>
        <taxon>Eukaryota</taxon>
        <taxon>Metazoa</taxon>
        <taxon>Chordata</taxon>
        <taxon>Craniata</taxon>
        <taxon>Vertebrata</taxon>
        <taxon>Euteleostomi</taxon>
        <taxon>Amphibia</taxon>
        <taxon>Batrachia</taxon>
        <taxon>Anura</taxon>
        <taxon>Neobatrachia</taxon>
        <taxon>Ranoidea</taxon>
        <taxon>Ranidae</taxon>
        <taxon>Staurois</taxon>
    </lineage>
</organism>
<reference evidence="9" key="1">
    <citation type="submission" date="2023-05" db="EMBL/GenBank/DDBJ databases">
        <authorList>
            <person name="Stuckert A."/>
        </authorList>
    </citation>
    <scope>NUCLEOTIDE SEQUENCE</scope>
</reference>
<evidence type="ECO:0000259" key="8">
    <source>
        <dbReference type="PROSITE" id="PS50071"/>
    </source>
</evidence>
<dbReference type="PANTHER" id="PTHR46123">
    <property type="entry name" value="MIX-TYPE HOMEOBOX GENE 1-RELATED"/>
    <property type="match status" value="1"/>
</dbReference>
<evidence type="ECO:0000256" key="2">
    <source>
        <dbReference type="ARBA" id="ARBA00023125"/>
    </source>
</evidence>